<evidence type="ECO:0000313" key="2">
    <source>
        <dbReference type="EMBL" id="CEK80762.1"/>
    </source>
</evidence>
<keyword evidence="1" id="KW-0732">Signal</keyword>
<reference evidence="2" key="1">
    <citation type="submission" date="2014-12" db="EMBL/GenBank/DDBJ databases">
        <title>Insight into the proteome of Arion vulgaris.</title>
        <authorList>
            <person name="Aradska J."/>
            <person name="Bulat T."/>
            <person name="Smidak R."/>
            <person name="Sarate P."/>
            <person name="Gangsoo J."/>
            <person name="Sialana F."/>
            <person name="Bilban M."/>
            <person name="Lubec G."/>
        </authorList>
    </citation>
    <scope>NUCLEOTIDE SEQUENCE</scope>
    <source>
        <tissue evidence="2">Skin</tissue>
    </source>
</reference>
<evidence type="ECO:0000256" key="1">
    <source>
        <dbReference type="SAM" id="SignalP"/>
    </source>
</evidence>
<accession>A0A0B7AJJ1</accession>
<evidence type="ECO:0008006" key="3">
    <source>
        <dbReference type="Google" id="ProtNLM"/>
    </source>
</evidence>
<feature type="chain" id="PRO_5002112949" description="Secreted protein" evidence="1">
    <location>
        <begin position="28"/>
        <end position="206"/>
    </location>
</feature>
<name>A0A0B7AJJ1_9EUPU</name>
<gene>
    <name evidence="2" type="primary">ORF122566</name>
</gene>
<proteinExistence type="predicted"/>
<dbReference type="AlphaFoldDB" id="A0A0B7AJJ1"/>
<feature type="signal peptide" evidence="1">
    <location>
        <begin position="1"/>
        <end position="27"/>
    </location>
</feature>
<feature type="non-terminal residue" evidence="2">
    <location>
        <position position="1"/>
    </location>
</feature>
<protein>
    <recommendedName>
        <fullName evidence="3">Secreted protein</fullName>
    </recommendedName>
</protein>
<sequence>VIFLQRDSTSKMMTLAILCMTLTAVFAAGVEDAASSAFRYDPYFDPPTNIAAGKPLRHIPEHHRQYACTVDHVKYYEHGELFRINYETRCVTYRCEFGSYTIYLEGCLDANSQRCVPVGHNWTVRCHTFFCAKSEASGMLRYEAVRNKIACYDQLTNSCRRENELFSYLDNAGVLRNRCTCRIIPGASEIVCFGLHDRVNYVLPLK</sequence>
<dbReference type="EMBL" id="HACG01033897">
    <property type="protein sequence ID" value="CEK80762.1"/>
    <property type="molecule type" value="Transcribed_RNA"/>
</dbReference>
<organism evidence="2">
    <name type="scientific">Arion vulgaris</name>
    <dbReference type="NCBI Taxonomy" id="1028688"/>
    <lineage>
        <taxon>Eukaryota</taxon>
        <taxon>Metazoa</taxon>
        <taxon>Spiralia</taxon>
        <taxon>Lophotrochozoa</taxon>
        <taxon>Mollusca</taxon>
        <taxon>Gastropoda</taxon>
        <taxon>Heterobranchia</taxon>
        <taxon>Euthyneura</taxon>
        <taxon>Panpulmonata</taxon>
        <taxon>Eupulmonata</taxon>
        <taxon>Stylommatophora</taxon>
        <taxon>Helicina</taxon>
        <taxon>Arionoidea</taxon>
        <taxon>Arionidae</taxon>
        <taxon>Arion</taxon>
    </lineage>
</organism>